<dbReference type="GO" id="GO:0071978">
    <property type="term" value="P:bacterial-type flagellum-dependent swarming motility"/>
    <property type="evidence" value="ECO:0007669"/>
    <property type="project" value="TreeGrafter"/>
</dbReference>
<dbReference type="RefSeq" id="WP_050060201.1">
    <property type="nucleotide sequence ID" value="NZ_JACHEK010000013.1"/>
</dbReference>
<dbReference type="Pfam" id="PF07559">
    <property type="entry name" value="FlgE_D2"/>
    <property type="match status" value="1"/>
</dbReference>
<dbReference type="InterPro" id="IPR001444">
    <property type="entry name" value="Flag_bb_rod_N"/>
</dbReference>
<keyword evidence="10" id="KW-0969">Cilium</keyword>
<keyword evidence="11" id="KW-1185">Reference proteome</keyword>
<evidence type="ECO:0000259" key="8">
    <source>
        <dbReference type="Pfam" id="PF07559"/>
    </source>
</evidence>
<feature type="domain" description="Flagellar hook protein FlgE D2" evidence="8">
    <location>
        <begin position="167"/>
        <end position="289"/>
    </location>
</feature>
<keyword evidence="10" id="KW-0282">Flagellum</keyword>
<dbReference type="Pfam" id="PF06429">
    <property type="entry name" value="Flg_bbr_C"/>
    <property type="match status" value="1"/>
</dbReference>
<evidence type="ECO:0000313" key="11">
    <source>
        <dbReference type="Proteomes" id="UP000538666"/>
    </source>
</evidence>
<evidence type="ECO:0000259" key="7">
    <source>
        <dbReference type="Pfam" id="PF06429"/>
    </source>
</evidence>
<dbReference type="SUPFAM" id="SSF117143">
    <property type="entry name" value="Flagellar hook protein flgE"/>
    <property type="match status" value="1"/>
</dbReference>
<comment type="caution">
    <text evidence="10">The sequence shown here is derived from an EMBL/GenBank/DDBJ whole genome shotgun (WGS) entry which is preliminary data.</text>
</comment>
<feature type="domain" description="Flagellar basal body rod protein N-terminal" evidence="6">
    <location>
        <begin position="10"/>
        <end position="34"/>
    </location>
</feature>
<dbReference type="InterPro" id="IPR037058">
    <property type="entry name" value="Falgellar_hook_FlgE_sf"/>
</dbReference>
<feature type="domain" description="Flagellar basal-body/hook protein C-terminal" evidence="7">
    <location>
        <begin position="365"/>
        <end position="407"/>
    </location>
</feature>
<evidence type="ECO:0000259" key="9">
    <source>
        <dbReference type="Pfam" id="PF22692"/>
    </source>
</evidence>
<proteinExistence type="inferred from homology"/>
<organism evidence="10 11">
    <name type="scientific">Silvibacterium bohemicum</name>
    <dbReference type="NCBI Taxonomy" id="1577686"/>
    <lineage>
        <taxon>Bacteria</taxon>
        <taxon>Pseudomonadati</taxon>
        <taxon>Acidobacteriota</taxon>
        <taxon>Terriglobia</taxon>
        <taxon>Terriglobales</taxon>
        <taxon>Acidobacteriaceae</taxon>
        <taxon>Silvibacterium</taxon>
    </lineage>
</organism>
<evidence type="ECO:0000256" key="2">
    <source>
        <dbReference type="ARBA" id="ARBA00009677"/>
    </source>
</evidence>
<evidence type="ECO:0000313" key="10">
    <source>
        <dbReference type="EMBL" id="MBB6147227.1"/>
    </source>
</evidence>
<dbReference type="OrthoDB" id="9804559at2"/>
<dbReference type="PANTHER" id="PTHR30435:SF19">
    <property type="entry name" value="FLAGELLAR BASAL-BODY ROD PROTEIN FLGG"/>
    <property type="match status" value="1"/>
</dbReference>
<evidence type="ECO:0000256" key="5">
    <source>
        <dbReference type="RuleBase" id="RU362116"/>
    </source>
</evidence>
<dbReference type="InterPro" id="IPR053967">
    <property type="entry name" value="LlgE_F_G-like_D1"/>
</dbReference>
<evidence type="ECO:0000256" key="4">
    <source>
        <dbReference type="ARBA" id="ARBA00023143"/>
    </source>
</evidence>
<sequence length="409" mass="41532">MSSFSIPLTGLESSSTALNTIANNLSNMNTTAFKSQNVSFSDLFYQQIGTTGSGDLLEVGAGTQIASTSTDFSGGSINPVSGNPTDVALSGNGFFVLQNGGTSEYTRDGSFTLSPTGFLTTQSGLQVMGYPAANGVVNTNSPLVPLQIPVGQVEQPAATANMSITANLDSSAAVGTTFPAQIKLYDSLGTPQLATVTFTNTGTNTWSYSIALPAGAATSGTNLTGNLTFNSNGDLTAPAANVAGISFTGLSDGASNLTFNWNLYGANGQPTITQFSQPSAAPATSQDGFTSGQYQSFTVDASGQISATFSNGQTSPIGQLAVANVTNPEGLTLLGGNNYETTLASGSASVATAGTGGLGTIEDDALEQSNVNISAEFSNLIIAQQAYEASSKAVTTFDTVSQDTINMIH</sequence>
<name>A0A841K3T3_9BACT</name>
<dbReference type="Pfam" id="PF00460">
    <property type="entry name" value="Flg_bb_rod"/>
    <property type="match status" value="1"/>
</dbReference>
<dbReference type="InterPro" id="IPR019776">
    <property type="entry name" value="Flagellar_basal_body_rod_CS"/>
</dbReference>
<protein>
    <recommendedName>
        <fullName evidence="3">Flagellar hook protein FlgE</fullName>
    </recommendedName>
</protein>
<keyword evidence="10" id="KW-0966">Cell projection</keyword>
<feature type="domain" description="Flagellar hook protein FlgE/F/G-like D1" evidence="9">
    <location>
        <begin position="88"/>
        <end position="166"/>
    </location>
</feature>
<dbReference type="InterPro" id="IPR010930">
    <property type="entry name" value="Flg_bb/hook_C_dom"/>
</dbReference>
<dbReference type="InterPro" id="IPR020013">
    <property type="entry name" value="Flagellar_FlgE/F/G"/>
</dbReference>
<evidence type="ECO:0000259" key="6">
    <source>
        <dbReference type="Pfam" id="PF00460"/>
    </source>
</evidence>
<dbReference type="AlphaFoldDB" id="A0A841K3T3"/>
<dbReference type="Gene3D" id="2.60.98.20">
    <property type="entry name" value="Flagellar hook protein FlgE"/>
    <property type="match status" value="1"/>
</dbReference>
<evidence type="ECO:0000256" key="1">
    <source>
        <dbReference type="ARBA" id="ARBA00004117"/>
    </source>
</evidence>
<accession>A0A841K3T3</accession>
<dbReference type="NCBIfam" id="TIGR03506">
    <property type="entry name" value="FlgEFG_subfam"/>
    <property type="match status" value="1"/>
</dbReference>
<dbReference type="PROSITE" id="PS00588">
    <property type="entry name" value="FLAGELLA_BB_ROD"/>
    <property type="match status" value="1"/>
</dbReference>
<comment type="subcellular location">
    <subcellularLocation>
        <location evidence="1 5">Bacterial flagellum basal body</location>
    </subcellularLocation>
</comment>
<comment type="similarity">
    <text evidence="2 5">Belongs to the flagella basal body rod proteins family.</text>
</comment>
<evidence type="ECO:0000256" key="3">
    <source>
        <dbReference type="ARBA" id="ARBA00019015"/>
    </source>
</evidence>
<dbReference type="InterPro" id="IPR037925">
    <property type="entry name" value="FlgE/F/G-like"/>
</dbReference>
<dbReference type="Pfam" id="PF22692">
    <property type="entry name" value="LlgE_F_G_D1"/>
    <property type="match status" value="1"/>
</dbReference>
<dbReference type="GO" id="GO:0009425">
    <property type="term" value="C:bacterial-type flagellum basal body"/>
    <property type="evidence" value="ECO:0007669"/>
    <property type="project" value="UniProtKB-SubCell"/>
</dbReference>
<dbReference type="Proteomes" id="UP000538666">
    <property type="component" value="Unassembled WGS sequence"/>
</dbReference>
<gene>
    <name evidence="10" type="ORF">HNQ77_005221</name>
</gene>
<dbReference type="PANTHER" id="PTHR30435">
    <property type="entry name" value="FLAGELLAR PROTEIN"/>
    <property type="match status" value="1"/>
</dbReference>
<dbReference type="EMBL" id="JACHEK010000013">
    <property type="protein sequence ID" value="MBB6147227.1"/>
    <property type="molecule type" value="Genomic_DNA"/>
</dbReference>
<keyword evidence="4 5" id="KW-0975">Bacterial flagellum</keyword>
<reference evidence="10 11" key="1">
    <citation type="submission" date="2020-08" db="EMBL/GenBank/DDBJ databases">
        <title>Genomic Encyclopedia of Type Strains, Phase IV (KMG-IV): sequencing the most valuable type-strain genomes for metagenomic binning, comparative biology and taxonomic classification.</title>
        <authorList>
            <person name="Goeker M."/>
        </authorList>
    </citation>
    <scope>NUCLEOTIDE SEQUENCE [LARGE SCALE GENOMIC DNA]</scope>
    <source>
        <strain evidence="10 11">DSM 103733</strain>
    </source>
</reference>
<dbReference type="InterPro" id="IPR011491">
    <property type="entry name" value="FlgE_D2"/>
</dbReference>